<dbReference type="Proteomes" id="UP000664417">
    <property type="component" value="Unassembled WGS sequence"/>
</dbReference>
<evidence type="ECO:0000256" key="1">
    <source>
        <dbReference type="ARBA" id="ARBA00001913"/>
    </source>
</evidence>
<comment type="caution">
    <text evidence="6">The sequence shown here is derived from an EMBL/GenBank/DDBJ whole genome shotgun (WGS) entry which is preliminary data.</text>
</comment>
<dbReference type="EMBL" id="JAFREP010000032">
    <property type="protein sequence ID" value="MBO1322198.1"/>
    <property type="molecule type" value="Genomic_DNA"/>
</dbReference>
<accession>A0A8J7U773</accession>
<gene>
    <name evidence="6" type="ORF">J3U88_27235</name>
</gene>
<reference evidence="6" key="1">
    <citation type="submission" date="2021-03" db="EMBL/GenBank/DDBJ databases">
        <authorList>
            <person name="Wang G."/>
        </authorList>
    </citation>
    <scope>NUCLEOTIDE SEQUENCE</scope>
    <source>
        <strain evidence="6">KCTC 12899</strain>
    </source>
</reference>
<protein>
    <submittedName>
        <fullName evidence="6">Pre-peptidase C-terminal domain-containing protein</fullName>
    </submittedName>
</protein>
<dbReference type="SMART" id="SM00060">
    <property type="entry name" value="FN3"/>
    <property type="match status" value="2"/>
</dbReference>
<sequence>MFNLGFRSLGTESRSLQTASDFRFHRCTPRSHWVLVLCSFLFCMTALAQDDGQTQVITQPWVGEAVTPYVIETDLRSLPIRSIWQPGDPIKEVPRRTRNTLGVFPKPAKQIDGLLEQQESVHGLVPINQAFPSPDVNIAGQGFSGVNPPDTVGDVGTNYYIQSINGSGGATFTVYDKNNGNLVAGPFNLDGFGSGGCGSGLGDPIILFDQAANRWMISEFASGSNILCVYVSRTEDPVSGGWYAYAFNTPSFPDYPKYGVWNDAYYVGTNESSTSLYALDRTAMLAGQPATSQRFTIPDLAGFGFQMITPADHDGATPAPNDEPGIFMRHRDDEVHDSNNNSAEDYLEIYEFSVDFADSNNSAVTGPIRIPISEFDSTLCGLTSFNCFPQPGSSTTLDPLREVVMNRLQYRNFGTHQTLVGNFVTDVNGNNRGGIRWFELRKTGSGPWTLYQEGTFSPDADNRFMGAISMDGNGNIALGYNVSSSSTAPSLRYVGRLASDPLGTLPQGEYTIVDGSAANNSNRYGDYSAMGVDPVTDCSFWFTGQYNTSGSWSTRIANFGFEACSGCDNPPAAPSGLNASASGDNQISLSWNTAAGATSYRVYRAVQGCPADNATLLADNVAGTSYTDTDVAGGTTYAYVVRAVADNCESDNSNCAEAVGVGPCTTAPTFAGIQSVTSAGTSACALNLSWNAATANCGASVTYHVYRGSSDSFTPNASNRVASCLTATTWTDTNVTSGTTYFYIVRAEDDTNFGNGPCNSGNSDANTTALGAAPGGPVDVAFADDFAVDASQWVLEAGPGNTGSTSAWALVSTDSNSAPNSLFVSDEANIKDQVAAVAGAINLPAGNAASLSFAHRYDTESTYDGGVLEYSVDGTNWFDILAGDGASIPANADRFSTNGYQSTISTSYNSPIGGRAAWSGNSSGFIVTEVNLADFAGNDLFLRWRLACDSSVGGNGWWIDDISVSAASDCGGTTTCTYQVTAAADTFPAEGGTIAVTVDTNLPDCSWSTTTFDPWITILAGSNNQGDLTFDVRATENTTGQARTGSVRIAGETLTFNQPGVNSAPTISIDSPADGDQFNQGDTVTFSGSAQDAEDGDLSASITWSSSLDGNLGTGASLDRSDLSAGNHSITASVTDSNGDGTSASIAISVNGLPQAGFTVAVDGLTINLTDTSSDDGSIAARNWDFGDGNGSSDTNPSHTYTADGTYTVTLTVTDNDGATASTSQDVSVSDSGIPTLENQVPVSGLSAATGEWLYFRFVVPEGASNLDVLISGGTGDADLYTRFGAEPTETEYDCRPFRAGNSESCNEATPAAGEYFIGIRGYSAFSGVTVIASYETSVPGDGFTETGLGASRNNWVYFEIEVPAGRARLDIDISGGSGDADLYIRFGAQPTTTAYDERPYLNGNEESVSIANPAAGTYFIGVRAYRTYRDVTLNAYHFE</sequence>
<feature type="region of interest" description="Disordered" evidence="2">
    <location>
        <begin position="1060"/>
        <end position="1092"/>
    </location>
</feature>
<dbReference type="InterPro" id="IPR022409">
    <property type="entry name" value="PKD/Chitinase_dom"/>
</dbReference>
<dbReference type="CDD" id="cd14948">
    <property type="entry name" value="BACON"/>
    <property type="match status" value="1"/>
</dbReference>
<name>A0A8J7U773_9BACT</name>
<dbReference type="InterPro" id="IPR013783">
    <property type="entry name" value="Ig-like_fold"/>
</dbReference>
<feature type="compositionally biased region" description="Polar residues" evidence="2">
    <location>
        <begin position="1060"/>
        <end position="1069"/>
    </location>
</feature>
<proteinExistence type="predicted"/>
<dbReference type="InterPro" id="IPR035986">
    <property type="entry name" value="PKD_dom_sf"/>
</dbReference>
<organism evidence="6 7">
    <name type="scientific">Acanthopleuribacter pedis</name>
    <dbReference type="NCBI Taxonomy" id="442870"/>
    <lineage>
        <taxon>Bacteria</taxon>
        <taxon>Pseudomonadati</taxon>
        <taxon>Acidobacteriota</taxon>
        <taxon>Holophagae</taxon>
        <taxon>Acanthopleuribacterales</taxon>
        <taxon>Acanthopleuribacteraceae</taxon>
        <taxon>Acanthopleuribacter</taxon>
    </lineage>
</organism>
<dbReference type="CDD" id="cd00146">
    <property type="entry name" value="PKD"/>
    <property type="match status" value="1"/>
</dbReference>
<dbReference type="InterPro" id="IPR036116">
    <property type="entry name" value="FN3_sf"/>
</dbReference>
<dbReference type="SUPFAM" id="SSF49299">
    <property type="entry name" value="PKD domain"/>
    <property type="match status" value="1"/>
</dbReference>
<dbReference type="PROSITE" id="PS50853">
    <property type="entry name" value="FN3"/>
    <property type="match status" value="1"/>
</dbReference>
<feature type="compositionally biased region" description="Polar residues" evidence="2">
    <location>
        <begin position="1077"/>
        <end position="1090"/>
    </location>
</feature>
<dbReference type="InterPro" id="IPR000601">
    <property type="entry name" value="PKD_dom"/>
</dbReference>
<dbReference type="Gene3D" id="2.60.120.380">
    <property type="match status" value="2"/>
</dbReference>
<dbReference type="SUPFAM" id="SSF49265">
    <property type="entry name" value="Fibronectin type III"/>
    <property type="match status" value="1"/>
</dbReference>
<evidence type="ECO:0000256" key="3">
    <source>
        <dbReference type="SAM" id="SignalP"/>
    </source>
</evidence>
<dbReference type="SMART" id="SM00089">
    <property type="entry name" value="PKD"/>
    <property type="match status" value="1"/>
</dbReference>
<dbReference type="InterPro" id="IPR003961">
    <property type="entry name" value="FN3_dom"/>
</dbReference>
<dbReference type="InterPro" id="IPR024361">
    <property type="entry name" value="BACON"/>
</dbReference>
<feature type="chain" id="PRO_5035308264" evidence="3">
    <location>
        <begin position="49"/>
        <end position="1440"/>
    </location>
</feature>
<feature type="signal peptide" evidence="3">
    <location>
        <begin position="1"/>
        <end position="48"/>
    </location>
</feature>
<evidence type="ECO:0000313" key="7">
    <source>
        <dbReference type="Proteomes" id="UP000664417"/>
    </source>
</evidence>
<dbReference type="InterPro" id="IPR007280">
    <property type="entry name" value="Peptidase_C_arc/bac"/>
</dbReference>
<evidence type="ECO:0000259" key="5">
    <source>
        <dbReference type="PROSITE" id="PS50853"/>
    </source>
</evidence>
<dbReference type="Pfam" id="PF18911">
    <property type="entry name" value="PKD_4"/>
    <property type="match status" value="1"/>
</dbReference>
<evidence type="ECO:0000259" key="4">
    <source>
        <dbReference type="PROSITE" id="PS50093"/>
    </source>
</evidence>
<dbReference type="Pfam" id="PF17957">
    <property type="entry name" value="Big_7"/>
    <property type="match status" value="1"/>
</dbReference>
<dbReference type="Pfam" id="PF04151">
    <property type="entry name" value="PPC"/>
    <property type="match status" value="2"/>
</dbReference>
<feature type="domain" description="PKD" evidence="4">
    <location>
        <begin position="1164"/>
        <end position="1229"/>
    </location>
</feature>
<comment type="cofactor">
    <cofactor evidence="1">
        <name>Ca(2+)</name>
        <dbReference type="ChEBI" id="CHEBI:29108"/>
    </cofactor>
</comment>
<keyword evidence="3" id="KW-0732">Signal</keyword>
<dbReference type="CDD" id="cd00063">
    <property type="entry name" value="FN3"/>
    <property type="match status" value="2"/>
</dbReference>
<dbReference type="RefSeq" id="WP_207862171.1">
    <property type="nucleotide sequence ID" value="NZ_JAFREP010000032.1"/>
</dbReference>
<dbReference type="PROSITE" id="PS50093">
    <property type="entry name" value="PKD"/>
    <property type="match status" value="1"/>
</dbReference>
<feature type="domain" description="Fibronectin type-III" evidence="5">
    <location>
        <begin position="573"/>
        <end position="669"/>
    </location>
</feature>
<evidence type="ECO:0000256" key="2">
    <source>
        <dbReference type="SAM" id="MobiDB-lite"/>
    </source>
</evidence>
<keyword evidence="7" id="KW-1185">Reference proteome</keyword>
<dbReference type="Gene3D" id="2.60.40.10">
    <property type="entry name" value="Immunoglobulins"/>
    <property type="match status" value="5"/>
</dbReference>
<evidence type="ECO:0000313" key="6">
    <source>
        <dbReference type="EMBL" id="MBO1322198.1"/>
    </source>
</evidence>